<sequence length="99" mass="11221">MSKSVGRRNNTTKHSLIISRALEKKMLIPNCDPPLPKIALSSDQATVAMVTPFQVTLRKSNQGKRTAIASFRTPNDREETVLLRLSTRRYSKRVRTPRS</sequence>
<dbReference type="OrthoDB" id="10267186at2759"/>
<comment type="caution">
    <text evidence="1">The sequence shown here is derived from an EMBL/GenBank/DDBJ whole genome shotgun (WGS) entry which is preliminary data.</text>
</comment>
<dbReference type="Proteomes" id="UP000499080">
    <property type="component" value="Unassembled WGS sequence"/>
</dbReference>
<dbReference type="AlphaFoldDB" id="A0A4Y2L419"/>
<organism evidence="1 2">
    <name type="scientific">Araneus ventricosus</name>
    <name type="common">Orbweaver spider</name>
    <name type="synonym">Epeira ventricosa</name>
    <dbReference type="NCBI Taxonomy" id="182803"/>
    <lineage>
        <taxon>Eukaryota</taxon>
        <taxon>Metazoa</taxon>
        <taxon>Ecdysozoa</taxon>
        <taxon>Arthropoda</taxon>
        <taxon>Chelicerata</taxon>
        <taxon>Arachnida</taxon>
        <taxon>Araneae</taxon>
        <taxon>Araneomorphae</taxon>
        <taxon>Entelegynae</taxon>
        <taxon>Araneoidea</taxon>
        <taxon>Araneidae</taxon>
        <taxon>Araneus</taxon>
    </lineage>
</organism>
<gene>
    <name evidence="1" type="ORF">AVEN_177274_1</name>
</gene>
<accession>A0A4Y2L419</accession>
<dbReference type="EMBL" id="BGPR01005349">
    <property type="protein sequence ID" value="GBN09385.1"/>
    <property type="molecule type" value="Genomic_DNA"/>
</dbReference>
<proteinExistence type="predicted"/>
<evidence type="ECO:0000313" key="2">
    <source>
        <dbReference type="Proteomes" id="UP000499080"/>
    </source>
</evidence>
<reference evidence="1 2" key="1">
    <citation type="journal article" date="2019" name="Sci. Rep.">
        <title>Orb-weaving spider Araneus ventricosus genome elucidates the spidroin gene catalogue.</title>
        <authorList>
            <person name="Kono N."/>
            <person name="Nakamura H."/>
            <person name="Ohtoshi R."/>
            <person name="Moran D.A.P."/>
            <person name="Shinohara A."/>
            <person name="Yoshida Y."/>
            <person name="Fujiwara M."/>
            <person name="Mori M."/>
            <person name="Tomita M."/>
            <person name="Arakawa K."/>
        </authorList>
    </citation>
    <scope>NUCLEOTIDE SEQUENCE [LARGE SCALE GENOMIC DNA]</scope>
</reference>
<protein>
    <submittedName>
        <fullName evidence="1">Uncharacterized protein</fullName>
    </submittedName>
</protein>
<evidence type="ECO:0000313" key="1">
    <source>
        <dbReference type="EMBL" id="GBN09385.1"/>
    </source>
</evidence>
<keyword evidence="2" id="KW-1185">Reference proteome</keyword>
<name>A0A4Y2L419_ARAVE</name>